<dbReference type="RefSeq" id="XP_004514830.1">
    <property type="nucleotide sequence ID" value="XM_004514773.3"/>
</dbReference>
<dbReference type="STRING" id="3827.A0A1S2Z4A6"/>
<dbReference type="GO" id="GO:0030246">
    <property type="term" value="F:carbohydrate binding"/>
    <property type="evidence" value="ECO:0007669"/>
    <property type="project" value="UniProtKB-KW"/>
</dbReference>
<dbReference type="eggNOG" id="ENOG502QTX3">
    <property type="taxonomic scope" value="Eukaryota"/>
</dbReference>
<name>A0A1S2Z4A6_CICAR</name>
<keyword evidence="5" id="KW-1185">Reference proteome</keyword>
<dbReference type="KEGG" id="cam:101497050"/>
<evidence type="ECO:0000256" key="1">
    <source>
        <dbReference type="ARBA" id="ARBA00007606"/>
    </source>
</evidence>
<organism evidence="5 6">
    <name type="scientific">Cicer arietinum</name>
    <name type="common">Chickpea</name>
    <name type="synonym">Garbanzo</name>
    <dbReference type="NCBI Taxonomy" id="3827"/>
    <lineage>
        <taxon>Eukaryota</taxon>
        <taxon>Viridiplantae</taxon>
        <taxon>Streptophyta</taxon>
        <taxon>Embryophyta</taxon>
        <taxon>Tracheophyta</taxon>
        <taxon>Spermatophyta</taxon>
        <taxon>Magnoliopsida</taxon>
        <taxon>eudicotyledons</taxon>
        <taxon>Gunneridae</taxon>
        <taxon>Pentapetalae</taxon>
        <taxon>rosids</taxon>
        <taxon>fabids</taxon>
        <taxon>Fabales</taxon>
        <taxon>Fabaceae</taxon>
        <taxon>Papilionoideae</taxon>
        <taxon>50 kb inversion clade</taxon>
        <taxon>NPAAA clade</taxon>
        <taxon>Hologalegina</taxon>
        <taxon>IRL clade</taxon>
        <taxon>Cicereae</taxon>
        <taxon>Cicer</taxon>
    </lineage>
</organism>
<accession>A0A1S2Z4A6</accession>
<dbReference type="InterPro" id="IPR013320">
    <property type="entry name" value="ConA-like_dom_sf"/>
</dbReference>
<dbReference type="InterPro" id="IPR016363">
    <property type="entry name" value="L-lectin"/>
</dbReference>
<dbReference type="PANTHER" id="PTHR32401">
    <property type="entry name" value="CONCANAVALIN A-LIKE LECTIN FAMILY PROTEIN"/>
    <property type="match status" value="1"/>
</dbReference>
<proteinExistence type="inferred from homology"/>
<evidence type="ECO:0000256" key="3">
    <source>
        <dbReference type="SAM" id="SignalP"/>
    </source>
</evidence>
<keyword evidence="3" id="KW-0732">Signal</keyword>
<dbReference type="PIRSF" id="PIRSF002690">
    <property type="entry name" value="L-type_lectin_plant"/>
    <property type="match status" value="1"/>
</dbReference>
<evidence type="ECO:0000256" key="2">
    <source>
        <dbReference type="ARBA" id="ARBA00022734"/>
    </source>
</evidence>
<dbReference type="PANTHER" id="PTHR32401:SF49">
    <property type="entry name" value="OS10G0129200 PROTEIN"/>
    <property type="match status" value="1"/>
</dbReference>
<feature type="chain" id="PRO_5010277103" evidence="3">
    <location>
        <begin position="25"/>
        <end position="256"/>
    </location>
</feature>
<comment type="similarity">
    <text evidence="1">Belongs to the leguminous lectin family.</text>
</comment>
<evidence type="ECO:0000313" key="6">
    <source>
        <dbReference type="RefSeq" id="XP_004514830.1"/>
    </source>
</evidence>
<keyword evidence="2" id="KW-0430">Lectin</keyword>
<dbReference type="InterPro" id="IPR001220">
    <property type="entry name" value="Legume_lectin_dom"/>
</dbReference>
<dbReference type="Gene3D" id="2.60.120.200">
    <property type="match status" value="1"/>
</dbReference>
<protein>
    <submittedName>
        <fullName evidence="6">Bark agglutinin LECRPA3</fullName>
    </submittedName>
</protein>
<dbReference type="Pfam" id="PF00139">
    <property type="entry name" value="Lectin_legB"/>
    <property type="match status" value="1"/>
</dbReference>
<feature type="domain" description="Legume lectin" evidence="4">
    <location>
        <begin position="32"/>
        <end position="254"/>
    </location>
</feature>
<sequence length="256" mass="27554">MASTQKFSISILSVSVIFFVLAIAEVNSQKTVSFDFPKFTSDQSGITIQGNAEIFPNGILALTNPADPKWTTGRVLYATPVPIWDSTSGHVASFVASFSFSVEDFRGYKPADGIIFFLAPSDTVIPSNSAGGQLGVVDANNAFNRFVGVEFDNFVNQWDPNYAHIGIDVNSLISTKTTTWNRVSGSLVKVNIIYDSLSNTLSVAATNDNGQISTIAQVVDLKAMLPENVKVGISATTADGRQMQHIHSWSFTSTLA</sequence>
<dbReference type="CDD" id="cd06899">
    <property type="entry name" value="lectin_legume_LecRK_Arcelin_ConA"/>
    <property type="match status" value="1"/>
</dbReference>
<gene>
    <name evidence="6" type="primary">LOC101497050</name>
</gene>
<dbReference type="PaxDb" id="3827-XP_004514830.1"/>
<dbReference type="OrthoDB" id="1389823at2759"/>
<feature type="signal peptide" evidence="3">
    <location>
        <begin position="1"/>
        <end position="24"/>
    </location>
</feature>
<dbReference type="InterPro" id="IPR050258">
    <property type="entry name" value="Leguminous_Lectin"/>
</dbReference>
<evidence type="ECO:0000259" key="4">
    <source>
        <dbReference type="Pfam" id="PF00139"/>
    </source>
</evidence>
<dbReference type="GeneID" id="101497050"/>
<dbReference type="SUPFAM" id="SSF49899">
    <property type="entry name" value="Concanavalin A-like lectins/glucanases"/>
    <property type="match status" value="1"/>
</dbReference>
<dbReference type="Proteomes" id="UP000087171">
    <property type="component" value="Unplaced"/>
</dbReference>
<reference evidence="6" key="1">
    <citation type="submission" date="2025-08" db="UniProtKB">
        <authorList>
            <consortium name="RefSeq"/>
        </authorList>
    </citation>
    <scope>IDENTIFICATION</scope>
    <source>
        <tissue evidence="6">Etiolated seedlings</tissue>
    </source>
</reference>
<evidence type="ECO:0000313" key="5">
    <source>
        <dbReference type="Proteomes" id="UP000087171"/>
    </source>
</evidence>
<dbReference type="AlphaFoldDB" id="A0A1S2Z4A6"/>